<organism evidence="3 4">
    <name type="scientific">Sphingobium chlorophenolicum</name>
    <dbReference type="NCBI Taxonomy" id="46429"/>
    <lineage>
        <taxon>Bacteria</taxon>
        <taxon>Pseudomonadati</taxon>
        <taxon>Pseudomonadota</taxon>
        <taxon>Alphaproteobacteria</taxon>
        <taxon>Sphingomonadales</taxon>
        <taxon>Sphingomonadaceae</taxon>
        <taxon>Sphingobium</taxon>
    </lineage>
</organism>
<keyword evidence="1" id="KW-1133">Transmembrane helix</keyword>
<dbReference type="CDD" id="cd01610">
    <property type="entry name" value="PAP2_like"/>
    <property type="match status" value="1"/>
</dbReference>
<dbReference type="GO" id="GO:0016020">
    <property type="term" value="C:membrane"/>
    <property type="evidence" value="ECO:0007669"/>
    <property type="project" value="UniProtKB-SubCell"/>
</dbReference>
<dbReference type="AlphaFoldDB" id="A0A081RD53"/>
<feature type="transmembrane region" description="Helical" evidence="1">
    <location>
        <begin position="63"/>
        <end position="81"/>
    </location>
</feature>
<feature type="transmembrane region" description="Helical" evidence="1">
    <location>
        <begin position="177"/>
        <end position="199"/>
    </location>
</feature>
<gene>
    <name evidence="3" type="ORF">BV95_02652</name>
</gene>
<dbReference type="OrthoDB" id="7584858at2"/>
<feature type="domain" description="Inositolphosphotransferase Aur1/Ipt1" evidence="2">
    <location>
        <begin position="123"/>
        <end position="312"/>
    </location>
</feature>
<keyword evidence="1" id="KW-0472">Membrane</keyword>
<dbReference type="Gene3D" id="1.20.144.10">
    <property type="entry name" value="Phosphatidic acid phosphatase type 2/haloperoxidase"/>
    <property type="match status" value="1"/>
</dbReference>
<dbReference type="InterPro" id="IPR026841">
    <property type="entry name" value="Aur1/Ipt1"/>
</dbReference>
<keyword evidence="1" id="KW-0812">Transmembrane</keyword>
<feature type="transmembrane region" description="Helical" evidence="1">
    <location>
        <begin position="88"/>
        <end position="115"/>
    </location>
</feature>
<reference evidence="3 4" key="1">
    <citation type="submission" date="2014-02" db="EMBL/GenBank/DDBJ databases">
        <title>Whole genome sequence of Sphingobium chlorophenolicum NBRC 16172.</title>
        <authorList>
            <person name="Gan H.M."/>
            <person name="Gan H.Y."/>
            <person name="Chew T.H."/>
            <person name="Savka M.A."/>
        </authorList>
    </citation>
    <scope>NUCLEOTIDE SEQUENCE [LARGE SCALE GENOMIC DNA]</scope>
    <source>
        <strain evidence="3 4">NBRC 16172</strain>
    </source>
</reference>
<dbReference type="Pfam" id="PF14378">
    <property type="entry name" value="PAP2_3"/>
    <property type="match status" value="1"/>
</dbReference>
<evidence type="ECO:0000256" key="1">
    <source>
        <dbReference type="SAM" id="Phobius"/>
    </source>
</evidence>
<feature type="transmembrane region" description="Helical" evidence="1">
    <location>
        <begin position="36"/>
        <end position="57"/>
    </location>
</feature>
<dbReference type="EMBL" id="JFHR01000029">
    <property type="protein sequence ID" value="KEQ53126.1"/>
    <property type="molecule type" value="Genomic_DNA"/>
</dbReference>
<dbReference type="eggNOG" id="COG0671">
    <property type="taxonomic scope" value="Bacteria"/>
</dbReference>
<feature type="transmembrane region" description="Helical" evidence="1">
    <location>
        <begin position="300"/>
        <end position="319"/>
    </location>
</feature>
<protein>
    <submittedName>
        <fullName evidence="3">PA-phosphatase-like phosphoesterase</fullName>
    </submittedName>
</protein>
<feature type="transmembrane region" description="Helical" evidence="1">
    <location>
        <begin position="246"/>
        <end position="266"/>
    </location>
</feature>
<evidence type="ECO:0000259" key="2">
    <source>
        <dbReference type="Pfam" id="PF14378"/>
    </source>
</evidence>
<proteinExistence type="predicted"/>
<dbReference type="RefSeq" id="WP_037452553.1">
    <property type="nucleotide sequence ID" value="NZ_JFHR01000029.1"/>
</dbReference>
<evidence type="ECO:0000313" key="4">
    <source>
        <dbReference type="Proteomes" id="UP000028411"/>
    </source>
</evidence>
<name>A0A081RD53_SPHCR</name>
<evidence type="ECO:0000313" key="3">
    <source>
        <dbReference type="EMBL" id="KEQ53126.1"/>
    </source>
</evidence>
<dbReference type="Proteomes" id="UP000028411">
    <property type="component" value="Unassembled WGS sequence"/>
</dbReference>
<sequence>MVMRGVDLITAAIARINEHARAVKQQDALHPMSRTVYLILFVWCMAWISVFALSDFIVGQSALYSSFGSICLIAGCGALARRYGHARIALFLEACSVPAIAAALSGGTIIMLASISSHFVDPQLIGIDAALGFDWRAIFRFYLAYPGIVPLSEAVYSSFQPQFLLLPVALCVWRPELLWTYITAYVFSLLLAAAIFPFAAAEGPYVYYGIPQGVMPSVGDDWPWQWYQGKWISQLQNGEIRDLSRIWPGLIQFPSFHSAAAVLFIWATHGIRLLRWPGLLLNIGVILSTFISGAHYLSDVLAGCSVAILSIWAANRMTALRIRQTKHQLNQPPKSSPAYLGA</sequence>
<comment type="caution">
    <text evidence="3">The sequence shown here is derived from an EMBL/GenBank/DDBJ whole genome shotgun (WGS) entry which is preliminary data.</text>
</comment>
<accession>A0A081RD53</accession>